<feature type="non-terminal residue" evidence="1">
    <location>
        <position position="1"/>
    </location>
</feature>
<evidence type="ECO:0000313" key="2">
    <source>
        <dbReference type="Proteomes" id="UP000789759"/>
    </source>
</evidence>
<dbReference type="AlphaFoldDB" id="A0A9N9K605"/>
<dbReference type="EMBL" id="CAJVQA010039241">
    <property type="protein sequence ID" value="CAG8811829.1"/>
    <property type="molecule type" value="Genomic_DNA"/>
</dbReference>
<accession>A0A9N9K605</accession>
<protein>
    <submittedName>
        <fullName evidence="1">22538_t:CDS:1</fullName>
    </submittedName>
</protein>
<organism evidence="1 2">
    <name type="scientific">Cetraspora pellucida</name>
    <dbReference type="NCBI Taxonomy" id="1433469"/>
    <lineage>
        <taxon>Eukaryota</taxon>
        <taxon>Fungi</taxon>
        <taxon>Fungi incertae sedis</taxon>
        <taxon>Mucoromycota</taxon>
        <taxon>Glomeromycotina</taxon>
        <taxon>Glomeromycetes</taxon>
        <taxon>Diversisporales</taxon>
        <taxon>Gigasporaceae</taxon>
        <taxon>Cetraspora</taxon>
    </lineage>
</organism>
<keyword evidence="2" id="KW-1185">Reference proteome</keyword>
<name>A0A9N9K605_9GLOM</name>
<reference evidence="1" key="1">
    <citation type="submission" date="2021-06" db="EMBL/GenBank/DDBJ databases">
        <authorList>
            <person name="Kallberg Y."/>
            <person name="Tangrot J."/>
            <person name="Rosling A."/>
        </authorList>
    </citation>
    <scope>NUCLEOTIDE SEQUENCE</scope>
    <source>
        <strain evidence="1">FL966</strain>
    </source>
</reference>
<dbReference type="Proteomes" id="UP000789759">
    <property type="component" value="Unassembled WGS sequence"/>
</dbReference>
<gene>
    <name evidence="1" type="ORF">CPELLU_LOCUS18732</name>
</gene>
<sequence length="135" mass="16224">PLPELITILERLSYYQFQHSQYQQYHLFESTCQQCFEILKSVSTAISDFIYLLLLEQYNKAKAYDIQKQDENLIRVFNKDHEHTVYQNEVELVCHCNYNKQFLLPFIKLNNTTNIMQLKEQPEQDDINDNNLLID</sequence>
<proteinExistence type="predicted"/>
<evidence type="ECO:0000313" key="1">
    <source>
        <dbReference type="EMBL" id="CAG8811829.1"/>
    </source>
</evidence>
<feature type="non-terminal residue" evidence="1">
    <location>
        <position position="135"/>
    </location>
</feature>
<comment type="caution">
    <text evidence="1">The sequence shown here is derived from an EMBL/GenBank/DDBJ whole genome shotgun (WGS) entry which is preliminary data.</text>
</comment>